<dbReference type="InterPro" id="IPR056337">
    <property type="entry name" value="LHD_YVC1"/>
</dbReference>
<feature type="transmembrane region" description="Helical" evidence="2">
    <location>
        <begin position="447"/>
        <end position="468"/>
    </location>
</feature>
<feature type="transmembrane region" description="Helical" evidence="2">
    <location>
        <begin position="533"/>
        <end position="549"/>
    </location>
</feature>
<dbReference type="STRING" id="34475.A0A4Y9YKX9"/>
<dbReference type="EMBL" id="SEKV01000137">
    <property type="protein sequence ID" value="TFY63226.1"/>
    <property type="molecule type" value="Genomic_DNA"/>
</dbReference>
<feature type="domain" description="Calcium channel YVC1-like C-terminal transmembrane" evidence="4">
    <location>
        <begin position="310"/>
        <end position="551"/>
    </location>
</feature>
<feature type="compositionally biased region" description="Basic and acidic residues" evidence="1">
    <location>
        <begin position="1"/>
        <end position="14"/>
    </location>
</feature>
<dbReference type="Pfam" id="PF23317">
    <property type="entry name" value="YVC1_C"/>
    <property type="match status" value="1"/>
</dbReference>
<keyword evidence="2" id="KW-1133">Transmembrane helix</keyword>
<comment type="caution">
    <text evidence="5">The sequence shown here is derived from an EMBL/GenBank/DDBJ whole genome shotgun (WGS) entry which is preliminary data.</text>
</comment>
<name>A0A4Y9YKX9_9APHY</name>
<feature type="region of interest" description="Disordered" evidence="1">
    <location>
        <begin position="1"/>
        <end position="20"/>
    </location>
</feature>
<gene>
    <name evidence="5" type="ORF">EVJ58_g3375</name>
</gene>
<keyword evidence="2" id="KW-0812">Transmembrane</keyword>
<feature type="transmembrane region" description="Helical" evidence="2">
    <location>
        <begin position="350"/>
        <end position="368"/>
    </location>
</feature>
<reference evidence="5 6" key="1">
    <citation type="submission" date="2019-01" db="EMBL/GenBank/DDBJ databases">
        <title>Genome sequencing of the rare red list fungi Fomitopsis rosea.</title>
        <authorList>
            <person name="Buettner E."/>
            <person name="Kellner H."/>
        </authorList>
    </citation>
    <scope>NUCLEOTIDE SEQUENCE [LARGE SCALE GENOMIC DNA]</scope>
    <source>
        <strain evidence="5 6">DSM 105464</strain>
    </source>
</reference>
<dbReference type="AlphaFoldDB" id="A0A4Y9YKX9"/>
<keyword evidence="2" id="KW-0472">Membrane</keyword>
<feature type="domain" description="YVC1 N-terminal linker helical" evidence="3">
    <location>
        <begin position="32"/>
        <end position="211"/>
    </location>
</feature>
<feature type="transmembrane region" description="Helical" evidence="2">
    <location>
        <begin position="223"/>
        <end position="240"/>
    </location>
</feature>
<evidence type="ECO:0000256" key="2">
    <source>
        <dbReference type="SAM" id="Phobius"/>
    </source>
</evidence>
<feature type="transmembrane region" description="Helical" evidence="2">
    <location>
        <begin position="501"/>
        <end position="521"/>
    </location>
</feature>
<dbReference type="PANTHER" id="PTHR35859:SF4">
    <property type="entry name" value="MEMBRANE CHANNEL PROTEIN, PUTATIVE (AFU_ORTHOLOGUE AFUA_6G11300)-RELATED"/>
    <property type="match status" value="1"/>
</dbReference>
<feature type="transmembrane region" description="Helical" evidence="2">
    <location>
        <begin position="388"/>
        <end position="409"/>
    </location>
</feature>
<evidence type="ECO:0000259" key="4">
    <source>
        <dbReference type="Pfam" id="PF23317"/>
    </source>
</evidence>
<organism evidence="5 6">
    <name type="scientific">Rhodofomes roseus</name>
    <dbReference type="NCBI Taxonomy" id="34475"/>
    <lineage>
        <taxon>Eukaryota</taxon>
        <taxon>Fungi</taxon>
        <taxon>Dikarya</taxon>
        <taxon>Basidiomycota</taxon>
        <taxon>Agaricomycotina</taxon>
        <taxon>Agaricomycetes</taxon>
        <taxon>Polyporales</taxon>
        <taxon>Rhodofomes</taxon>
    </lineage>
</organism>
<accession>A0A4Y9YKX9</accession>
<protein>
    <recommendedName>
        <fullName evidence="7">Calcium activated cation channel</fullName>
    </recommendedName>
</protein>
<dbReference type="Proteomes" id="UP000298390">
    <property type="component" value="Unassembled WGS sequence"/>
</dbReference>
<dbReference type="Pfam" id="PF23190">
    <property type="entry name" value="LHD_TRPY1"/>
    <property type="match status" value="1"/>
</dbReference>
<evidence type="ECO:0000313" key="6">
    <source>
        <dbReference type="Proteomes" id="UP000298390"/>
    </source>
</evidence>
<sequence length="639" mass="72385">MSEHRNGDAEDDRTGLLPSTYYARNYPQPETVTNLIKRVRALTLKLLPVEVPPESIEDPTSRVITPQVIDAYTRAAGDFVQALPYALLRARKEFMWDANTNPADYGENLGRAVACEVLARRVLHQAPPDKTVVMLSTRFRFKEVDDGDSEKASALELAIDSHCTIFLSSTEAQDVVNCLWRGQLVQIHEGDHDIDFVPYKEYGYNGFWAHLDPGRLSVPRYQNIFRIVVWTLFLFAYAQAVREPLDKLNPEHSELDFWEIVMYVLGLAFSFEDLHKVGLPSSARCRYSVIPTDLVHQLFKLLLFVSWRTLGFWDVIGVTTDSLLTAAFVLRVAGILSAEPQSQALRLRAFQCLSFVAPLIWMKVIPVFDGFQPVGTMQICVARMLKESGIFFGLLALLGIGFLQGLYALDAADGQNDHPHEVVHVLIQALLQAPNYDMFSSSTGGQWLYYGWNVATALILINVLISLFSSAYDDVVEDAAAEYLTYFAGKVGGMIRAPDEYVYPAPFNIIEILFIAPLEFFVSKRTYDRINRCVMMVLFCIPLCIIALYESELDPSKNRWVRDLFAYSDEGGEDTPEFENPSVHPDDFAKGLEISRVPFEELVKMFPDTTRSNEALMLTEIETMKEQMRELKELLLAKR</sequence>
<evidence type="ECO:0000313" key="5">
    <source>
        <dbReference type="EMBL" id="TFY63226.1"/>
    </source>
</evidence>
<dbReference type="InterPro" id="IPR052971">
    <property type="entry name" value="TRP_calcium_channel"/>
</dbReference>
<evidence type="ECO:0000256" key="1">
    <source>
        <dbReference type="SAM" id="MobiDB-lite"/>
    </source>
</evidence>
<evidence type="ECO:0008006" key="7">
    <source>
        <dbReference type="Google" id="ProtNLM"/>
    </source>
</evidence>
<proteinExistence type="predicted"/>
<evidence type="ECO:0000259" key="3">
    <source>
        <dbReference type="Pfam" id="PF23190"/>
    </source>
</evidence>
<dbReference type="InterPro" id="IPR056336">
    <property type="entry name" value="YVC1_C"/>
</dbReference>
<dbReference type="PANTHER" id="PTHR35859">
    <property type="entry name" value="NONSELECTIVE CATION CHANNEL PROTEIN"/>
    <property type="match status" value="1"/>
</dbReference>